<dbReference type="GO" id="GO:0003676">
    <property type="term" value="F:nucleic acid binding"/>
    <property type="evidence" value="ECO:0007669"/>
    <property type="project" value="InterPro"/>
</dbReference>
<proteinExistence type="predicted"/>
<evidence type="ECO:0000313" key="2">
    <source>
        <dbReference type="EMBL" id="KAF4472074.1"/>
    </source>
</evidence>
<dbReference type="AlphaFoldDB" id="A0A8H4LM20"/>
<feature type="compositionally biased region" description="Basic residues" evidence="1">
    <location>
        <begin position="57"/>
        <end position="69"/>
    </location>
</feature>
<dbReference type="Gene3D" id="3.30.420.10">
    <property type="entry name" value="Ribonuclease H-like superfamily/Ribonuclease H"/>
    <property type="match status" value="1"/>
</dbReference>
<dbReference type="InterPro" id="IPR012337">
    <property type="entry name" value="RNaseH-like_sf"/>
</dbReference>
<organism evidence="2 3">
    <name type="scientific">Fusarium albosuccineum</name>
    <dbReference type="NCBI Taxonomy" id="1237068"/>
    <lineage>
        <taxon>Eukaryota</taxon>
        <taxon>Fungi</taxon>
        <taxon>Dikarya</taxon>
        <taxon>Ascomycota</taxon>
        <taxon>Pezizomycotina</taxon>
        <taxon>Sordariomycetes</taxon>
        <taxon>Hypocreomycetidae</taxon>
        <taxon>Hypocreales</taxon>
        <taxon>Nectriaceae</taxon>
        <taxon>Fusarium</taxon>
        <taxon>Fusarium decemcellulare species complex</taxon>
    </lineage>
</organism>
<evidence type="ECO:0000313" key="3">
    <source>
        <dbReference type="Proteomes" id="UP000554235"/>
    </source>
</evidence>
<sequence length="335" mass="36775">MESLQQTVATLVAKTQDILQRSERAWSAACQAWNEDPNTPREETRKRDASAAEKKAGNKTKRKPGKKARIGPVAKVTIDPIEKALERALITEAEASKDASRLTLWTDASAGPQRTTAAAGSAAVFQHGCTWVRIMALTPNFDHTQLDELQAINHALEYAEQQVMQKTLGVNLRSVEIFTDCQAMLIDLRRGDLPKVKPNGRRRNGTMAYRSLFAAVKLRVHRLERAGLDLEFHWVPRNKAVGNVLAHQGAGLAKMQRTGLNSPGSVLIEIMAAEDNHRIPVPHMTTSALRERMAQEVAAMLALPAKPSPALTEDVSHQAIGVSSILPASKELQQE</sequence>
<dbReference type="Proteomes" id="UP000554235">
    <property type="component" value="Unassembled WGS sequence"/>
</dbReference>
<reference evidence="2 3" key="1">
    <citation type="submission" date="2020-01" db="EMBL/GenBank/DDBJ databases">
        <title>Identification and distribution of gene clusters putatively required for synthesis of sphingolipid metabolism inhibitors in phylogenetically diverse species of the filamentous fungus Fusarium.</title>
        <authorList>
            <person name="Kim H.-S."/>
            <person name="Busman M."/>
            <person name="Brown D.W."/>
            <person name="Divon H."/>
            <person name="Uhlig S."/>
            <person name="Proctor R.H."/>
        </authorList>
    </citation>
    <scope>NUCLEOTIDE SEQUENCE [LARGE SCALE GENOMIC DNA]</scope>
    <source>
        <strain evidence="2 3">NRRL 20459</strain>
    </source>
</reference>
<protein>
    <submittedName>
        <fullName evidence="2">Nadph2 dehydrogenase</fullName>
    </submittedName>
</protein>
<keyword evidence="3" id="KW-1185">Reference proteome</keyword>
<dbReference type="EMBL" id="JAADYS010000130">
    <property type="protein sequence ID" value="KAF4472074.1"/>
    <property type="molecule type" value="Genomic_DNA"/>
</dbReference>
<dbReference type="OrthoDB" id="5067658at2759"/>
<dbReference type="InterPro" id="IPR036397">
    <property type="entry name" value="RNaseH_sf"/>
</dbReference>
<dbReference type="SUPFAM" id="SSF53098">
    <property type="entry name" value="Ribonuclease H-like"/>
    <property type="match status" value="1"/>
</dbReference>
<name>A0A8H4LM20_9HYPO</name>
<gene>
    <name evidence="2" type="ORF">FALBO_986</name>
</gene>
<comment type="caution">
    <text evidence="2">The sequence shown here is derived from an EMBL/GenBank/DDBJ whole genome shotgun (WGS) entry which is preliminary data.</text>
</comment>
<feature type="region of interest" description="Disordered" evidence="1">
    <location>
        <begin position="30"/>
        <end position="69"/>
    </location>
</feature>
<accession>A0A8H4LM20</accession>
<feature type="compositionally biased region" description="Basic and acidic residues" evidence="1">
    <location>
        <begin position="38"/>
        <end position="56"/>
    </location>
</feature>
<evidence type="ECO:0000256" key="1">
    <source>
        <dbReference type="SAM" id="MobiDB-lite"/>
    </source>
</evidence>